<protein>
    <submittedName>
        <fullName evidence="1">Uncharacterized protein</fullName>
    </submittedName>
</protein>
<keyword evidence="2" id="KW-1185">Reference proteome</keyword>
<accession>A0ABW2FQ88</accession>
<name>A0ABW2FQ88_9ACTN</name>
<evidence type="ECO:0000313" key="1">
    <source>
        <dbReference type="EMBL" id="MFC7178227.1"/>
    </source>
</evidence>
<gene>
    <name evidence="1" type="ORF">ACFQMG_01470</name>
</gene>
<evidence type="ECO:0000313" key="2">
    <source>
        <dbReference type="Proteomes" id="UP001596435"/>
    </source>
</evidence>
<dbReference type="Proteomes" id="UP001596435">
    <property type="component" value="Unassembled WGS sequence"/>
</dbReference>
<comment type="caution">
    <text evidence="1">The sequence shown here is derived from an EMBL/GenBank/DDBJ whole genome shotgun (WGS) entry which is preliminary data.</text>
</comment>
<dbReference type="EMBL" id="JBHTAJ010000002">
    <property type="protein sequence ID" value="MFC7178227.1"/>
    <property type="molecule type" value="Genomic_DNA"/>
</dbReference>
<reference evidence="2" key="1">
    <citation type="journal article" date="2019" name="Int. J. Syst. Evol. Microbiol.">
        <title>The Global Catalogue of Microorganisms (GCM) 10K type strain sequencing project: providing services to taxonomists for standard genome sequencing and annotation.</title>
        <authorList>
            <consortium name="The Broad Institute Genomics Platform"/>
            <consortium name="The Broad Institute Genome Sequencing Center for Infectious Disease"/>
            <person name="Wu L."/>
            <person name="Ma J."/>
        </authorList>
    </citation>
    <scope>NUCLEOTIDE SEQUENCE [LARGE SCALE GENOMIC DNA]</scope>
    <source>
        <strain evidence="2">CGMCC 1.12859</strain>
    </source>
</reference>
<organism evidence="1 2">
    <name type="scientific">Kitasatospora paranensis</name>
    <dbReference type="NCBI Taxonomy" id="258053"/>
    <lineage>
        <taxon>Bacteria</taxon>
        <taxon>Bacillati</taxon>
        <taxon>Actinomycetota</taxon>
        <taxon>Actinomycetes</taxon>
        <taxon>Kitasatosporales</taxon>
        <taxon>Streptomycetaceae</taxon>
        <taxon>Kitasatospora</taxon>
    </lineage>
</organism>
<sequence>MLTTAEQIRALKDEDFRLGLGQGYELHPAGNPADEVYTSAALLSNTCQSVASCARVCSF</sequence>
<proteinExistence type="predicted"/>
<dbReference type="RefSeq" id="WP_157818634.1">
    <property type="nucleotide sequence ID" value="NZ_BAABKV010000001.1"/>
</dbReference>